<feature type="region of interest" description="Disordered" evidence="1">
    <location>
        <begin position="1"/>
        <end position="30"/>
    </location>
</feature>
<comment type="caution">
    <text evidence="3">The sequence shown here is derived from an EMBL/GenBank/DDBJ whole genome shotgun (WGS) entry which is preliminary data.</text>
</comment>
<dbReference type="AlphaFoldDB" id="A0AAD8Y0T7"/>
<evidence type="ECO:0000256" key="1">
    <source>
        <dbReference type="SAM" id="MobiDB-lite"/>
    </source>
</evidence>
<feature type="transmembrane region" description="Helical" evidence="2">
    <location>
        <begin position="42"/>
        <end position="62"/>
    </location>
</feature>
<organism evidence="3 4">
    <name type="scientific">Skeletonema marinoi</name>
    <dbReference type="NCBI Taxonomy" id="267567"/>
    <lineage>
        <taxon>Eukaryota</taxon>
        <taxon>Sar</taxon>
        <taxon>Stramenopiles</taxon>
        <taxon>Ochrophyta</taxon>
        <taxon>Bacillariophyta</taxon>
        <taxon>Coscinodiscophyceae</taxon>
        <taxon>Thalassiosirophycidae</taxon>
        <taxon>Thalassiosirales</taxon>
        <taxon>Skeletonemataceae</taxon>
        <taxon>Skeletonema</taxon>
        <taxon>Skeletonema marinoi-dohrnii complex</taxon>
    </lineage>
</organism>
<dbReference type="Proteomes" id="UP001224775">
    <property type="component" value="Unassembled WGS sequence"/>
</dbReference>
<keyword evidence="2" id="KW-0812">Transmembrane</keyword>
<name>A0AAD8Y0T7_9STRA</name>
<evidence type="ECO:0000256" key="2">
    <source>
        <dbReference type="SAM" id="Phobius"/>
    </source>
</evidence>
<evidence type="ECO:0000313" key="4">
    <source>
        <dbReference type="Proteomes" id="UP001224775"/>
    </source>
</evidence>
<accession>A0AAD8Y0T7</accession>
<protein>
    <submittedName>
        <fullName evidence="3">Uncharacterized protein</fullName>
    </submittedName>
</protein>
<proteinExistence type="predicted"/>
<keyword evidence="2" id="KW-0472">Membrane</keyword>
<reference evidence="3" key="1">
    <citation type="submission" date="2023-06" db="EMBL/GenBank/DDBJ databases">
        <title>Survivors Of The Sea: Transcriptome response of Skeletonema marinoi to long-term dormancy.</title>
        <authorList>
            <person name="Pinder M.I.M."/>
            <person name="Kourtchenko O."/>
            <person name="Robertson E.K."/>
            <person name="Larsson T."/>
            <person name="Maumus F."/>
            <person name="Osuna-Cruz C.M."/>
            <person name="Vancaester E."/>
            <person name="Stenow R."/>
            <person name="Vandepoele K."/>
            <person name="Ploug H."/>
            <person name="Bruchert V."/>
            <person name="Godhe A."/>
            <person name="Topel M."/>
        </authorList>
    </citation>
    <scope>NUCLEOTIDE SEQUENCE</scope>
    <source>
        <strain evidence="3">R05AC</strain>
    </source>
</reference>
<keyword evidence="2" id="KW-1133">Transmembrane helix</keyword>
<sequence length="460" mass="48066">MTSHYHYGSLPSSASAHDDEHGSLNSSTAAGRFTRTKSGKGAAAALIMIGLGFIGGATYGGGGSSNKDISVPILGQPEVKSSIPCDPDSAGLNGCAYFFTQQSALSAKPSTCPAGEKVEIVPPSWWKTCQTQPGACPAGCGTCKPPDKQAGGQCFCAGSNAVCTEKCGYPGQKDDSNTCKTEPCREAKPEEAGCVSLGENCGGSQETDCMDAQGTITKNQNCGFSDNRLNPGQQCIAFCAQVPGTNKCKTTRMQSYVSPGISNPCQSNSITDVTSEGSANKCSNVGGIVLLDGDFSRCKNPTTCPYDSADLSRECAYANGSNVQLAQDLKDKGVTVPNTTCPKLKNRGSEGFPSFFTNSRVPSDAAVSCQIACACNTRKGFGPPACFISGEPFPGPVNCCYCNGKNIAYDTKHFDTCGNYLPIYGEGVLPDQYSCYNDYALANGLESAFPKPKNFHCVPI</sequence>
<gene>
    <name evidence="3" type="ORF">QTG54_011815</name>
</gene>
<evidence type="ECO:0000313" key="3">
    <source>
        <dbReference type="EMBL" id="KAK1737529.1"/>
    </source>
</evidence>
<dbReference type="EMBL" id="JATAAI010000025">
    <property type="protein sequence ID" value="KAK1737529.1"/>
    <property type="molecule type" value="Genomic_DNA"/>
</dbReference>
<keyword evidence="4" id="KW-1185">Reference proteome</keyword>